<comment type="caution">
    <text evidence="1">The sequence shown here is derived from an EMBL/GenBank/DDBJ whole genome shotgun (WGS) entry which is preliminary data.</text>
</comment>
<proteinExistence type="predicted"/>
<gene>
    <name evidence="1" type="ORF">A2V81_03460</name>
</gene>
<dbReference type="Proteomes" id="UP000177614">
    <property type="component" value="Unassembled WGS sequence"/>
</dbReference>
<name>A0A1F4XM02_9BACT</name>
<evidence type="ECO:0000313" key="1">
    <source>
        <dbReference type="EMBL" id="OGC82660.1"/>
    </source>
</evidence>
<sequence>MSQHRVCQISGNTFVISDEEEKYCTVHDIPLPTISPEERLRSVTAFDNAINLYHGECAFTKEKILTSIPPERHHVYSAEIFASDKWDALTFGRAYDFSRPFFEQFAELLKLVPLPSRLVIVSTLENSNYVNGVTAAKNCYLLFNGTNCEDCLFCRVLNQCKNVLDSFSTQNSELCYGCINVNQGYQLFWAENCSNCNDSYFLFNCQNLKHCYGCENLKGKEYYFENQECTPEEYQEKLKAKNLGSYEAWKQEYLSYLERKKSTTRKYYQGKNNEDVTGNYINNSHHGREGFFILDSQDVFSSVRIVKGKDIFSSAFAVNNAEQIYTCHATTNNSFNMRWCIACPNNTRDMEYCIYTGYGSKNCFGCVGLRQKEYCILNKQYSKEEYFNLVSRIRKHMRETGEYGQPFPGYMSPNYYNESYAMEFLPLTKEDAIKRGFPWRDEVPQEAIDKESASPNIPDHIDQFTDNMLNNVFVCAQTGKKYRLVKAELDFYRQFQIPIPRIAPLVRVKNLSRYLEIQPVVHRNCDRCDLSLESVYKTERVLCEPDYQESLL</sequence>
<accession>A0A1F4XM02</accession>
<reference evidence="1 2" key="1">
    <citation type="journal article" date="2016" name="Nat. Commun.">
        <title>Thousands of microbial genomes shed light on interconnected biogeochemical processes in an aquifer system.</title>
        <authorList>
            <person name="Anantharaman K."/>
            <person name="Brown C.T."/>
            <person name="Hug L.A."/>
            <person name="Sharon I."/>
            <person name="Castelle C.J."/>
            <person name="Probst A.J."/>
            <person name="Thomas B.C."/>
            <person name="Singh A."/>
            <person name="Wilkins M.J."/>
            <person name="Karaoz U."/>
            <person name="Brodie E.L."/>
            <person name="Williams K.H."/>
            <person name="Hubbard S.S."/>
            <person name="Banfield J.F."/>
        </authorList>
    </citation>
    <scope>NUCLEOTIDE SEQUENCE [LARGE SCALE GENOMIC DNA]</scope>
</reference>
<evidence type="ECO:0000313" key="2">
    <source>
        <dbReference type="Proteomes" id="UP000177614"/>
    </source>
</evidence>
<dbReference type="AlphaFoldDB" id="A0A1F4XM02"/>
<protein>
    <submittedName>
        <fullName evidence="1">Uncharacterized protein</fullName>
    </submittedName>
</protein>
<dbReference type="EMBL" id="MEWR01000001">
    <property type="protein sequence ID" value="OGC82660.1"/>
    <property type="molecule type" value="Genomic_DNA"/>
</dbReference>
<organism evidence="1 2">
    <name type="scientific">Candidatus Abawacabacteria bacterium RBG_16_42_10</name>
    <dbReference type="NCBI Taxonomy" id="1817814"/>
    <lineage>
        <taxon>Bacteria</taxon>
        <taxon>Candidatus Abawacaibacteriota</taxon>
    </lineage>
</organism>